<comment type="caution">
    <text evidence="1">The sequence shown here is derived from an EMBL/GenBank/DDBJ whole genome shotgun (WGS) entry which is preliminary data.</text>
</comment>
<proteinExistence type="predicted"/>
<reference evidence="1 2" key="1">
    <citation type="journal article" date="2021" name="bioRxiv">
        <title>The Gossypium anomalum genome as a resource for cotton improvement and evolutionary analysis of hybrid incompatibility.</title>
        <authorList>
            <person name="Grover C.E."/>
            <person name="Yuan D."/>
            <person name="Arick M.A."/>
            <person name="Miller E.R."/>
            <person name="Hu G."/>
            <person name="Peterson D.G."/>
            <person name="Wendel J.F."/>
            <person name="Udall J.A."/>
        </authorList>
    </citation>
    <scope>NUCLEOTIDE SEQUENCE [LARGE SCALE GENOMIC DNA]</scope>
    <source>
        <strain evidence="1">JFW-Udall</strain>
        <tissue evidence="1">Leaf</tissue>
    </source>
</reference>
<gene>
    <name evidence="1" type="ORF">CXB51_005729</name>
</gene>
<keyword evidence="2" id="KW-1185">Reference proteome</keyword>
<sequence length="177" mass="19808">MESFNISLLTKQVCRILTNLSCFMSHVLKVNYFPTLEFLQAGLGALDGGWAVDDPFRFGMIASFQVVATVELRTHPLVCRLVGRILSIPFSRLASYDMLVWKGDHTGCYTVRSDMSTLDMTAGVLVGSLAEKTSMLCTRDATVLHALMWLCVTTMTRCWVHAYNFITMSSLLSLQKH</sequence>
<evidence type="ECO:0000313" key="1">
    <source>
        <dbReference type="EMBL" id="KAG8499273.1"/>
    </source>
</evidence>
<accession>A0A8J5ZCP3</accession>
<organism evidence="1 2">
    <name type="scientific">Gossypium anomalum</name>
    <dbReference type="NCBI Taxonomy" id="47600"/>
    <lineage>
        <taxon>Eukaryota</taxon>
        <taxon>Viridiplantae</taxon>
        <taxon>Streptophyta</taxon>
        <taxon>Embryophyta</taxon>
        <taxon>Tracheophyta</taxon>
        <taxon>Spermatophyta</taxon>
        <taxon>Magnoliopsida</taxon>
        <taxon>eudicotyledons</taxon>
        <taxon>Gunneridae</taxon>
        <taxon>Pentapetalae</taxon>
        <taxon>rosids</taxon>
        <taxon>malvids</taxon>
        <taxon>Malvales</taxon>
        <taxon>Malvaceae</taxon>
        <taxon>Malvoideae</taxon>
        <taxon>Gossypium</taxon>
    </lineage>
</organism>
<dbReference type="Proteomes" id="UP000701853">
    <property type="component" value="Chromosome 3"/>
</dbReference>
<protein>
    <submittedName>
        <fullName evidence="1">Uncharacterized protein</fullName>
    </submittedName>
</protein>
<name>A0A8J5ZCP3_9ROSI</name>
<evidence type="ECO:0000313" key="2">
    <source>
        <dbReference type="Proteomes" id="UP000701853"/>
    </source>
</evidence>
<dbReference type="EMBL" id="JAHUZN010000003">
    <property type="protein sequence ID" value="KAG8499273.1"/>
    <property type="molecule type" value="Genomic_DNA"/>
</dbReference>
<dbReference type="AlphaFoldDB" id="A0A8J5ZCP3"/>